<keyword evidence="2" id="KW-1185">Reference proteome</keyword>
<name>A0ABV8T3C5_9GAMM</name>
<dbReference type="Proteomes" id="UP001595904">
    <property type="component" value="Unassembled WGS sequence"/>
</dbReference>
<dbReference type="RefSeq" id="WP_380603765.1">
    <property type="nucleotide sequence ID" value="NZ_JBHSDU010000015.1"/>
</dbReference>
<dbReference type="Pfam" id="PF02239">
    <property type="entry name" value="Cytochrom_D1"/>
    <property type="match status" value="1"/>
</dbReference>
<comment type="caution">
    <text evidence="1">The sequence shown here is derived from an EMBL/GenBank/DDBJ whole genome shotgun (WGS) entry which is preliminary data.</text>
</comment>
<dbReference type="InterPro" id="IPR015943">
    <property type="entry name" value="WD40/YVTN_repeat-like_dom_sf"/>
</dbReference>
<evidence type="ECO:0000313" key="2">
    <source>
        <dbReference type="Proteomes" id="UP001595904"/>
    </source>
</evidence>
<dbReference type="InterPro" id="IPR011964">
    <property type="entry name" value="YVTN_b-propeller_repeat"/>
</dbReference>
<evidence type="ECO:0000313" key="1">
    <source>
        <dbReference type="EMBL" id="MFC4313443.1"/>
    </source>
</evidence>
<dbReference type="PANTHER" id="PTHR47197">
    <property type="entry name" value="PROTEIN NIRF"/>
    <property type="match status" value="1"/>
</dbReference>
<protein>
    <submittedName>
        <fullName evidence="1">Cytochrome D1 domain-containing protein</fullName>
    </submittedName>
</protein>
<dbReference type="InterPro" id="IPR011045">
    <property type="entry name" value="N2O_reductase_N"/>
</dbReference>
<dbReference type="EMBL" id="JBHSDU010000015">
    <property type="protein sequence ID" value="MFC4313443.1"/>
    <property type="molecule type" value="Genomic_DNA"/>
</dbReference>
<dbReference type="Gene3D" id="2.130.10.10">
    <property type="entry name" value="YVTN repeat-like/Quinoprotein amine dehydrogenase"/>
    <property type="match status" value="2"/>
</dbReference>
<proteinExistence type="predicted"/>
<dbReference type="SUPFAM" id="SSF50974">
    <property type="entry name" value="Nitrous oxide reductase, N-terminal domain"/>
    <property type="match status" value="1"/>
</dbReference>
<dbReference type="PANTHER" id="PTHR47197:SF3">
    <property type="entry name" value="DIHYDRO-HEME D1 DEHYDROGENASE"/>
    <property type="match status" value="1"/>
</dbReference>
<dbReference type="NCBIfam" id="TIGR02276">
    <property type="entry name" value="beta_rpt_yvtn"/>
    <property type="match status" value="4"/>
</dbReference>
<accession>A0ABV8T3C5</accession>
<reference evidence="2" key="1">
    <citation type="journal article" date="2019" name="Int. J. Syst. Evol. Microbiol.">
        <title>The Global Catalogue of Microorganisms (GCM) 10K type strain sequencing project: providing services to taxonomists for standard genome sequencing and annotation.</title>
        <authorList>
            <consortium name="The Broad Institute Genomics Platform"/>
            <consortium name="The Broad Institute Genome Sequencing Center for Infectious Disease"/>
            <person name="Wu L."/>
            <person name="Ma J."/>
        </authorList>
    </citation>
    <scope>NUCLEOTIDE SEQUENCE [LARGE SCALE GENOMIC DNA]</scope>
    <source>
        <strain evidence="2">CGMCC 1.10759</strain>
    </source>
</reference>
<dbReference type="InterPro" id="IPR051200">
    <property type="entry name" value="Host-pathogen_enzymatic-act"/>
</dbReference>
<gene>
    <name evidence="1" type="ORF">ACFPN2_30480</name>
</gene>
<organism evidence="1 2">
    <name type="scientific">Steroidobacter flavus</name>
    <dbReference type="NCBI Taxonomy" id="1842136"/>
    <lineage>
        <taxon>Bacteria</taxon>
        <taxon>Pseudomonadati</taxon>
        <taxon>Pseudomonadota</taxon>
        <taxon>Gammaproteobacteria</taxon>
        <taxon>Steroidobacterales</taxon>
        <taxon>Steroidobacteraceae</taxon>
        <taxon>Steroidobacter</taxon>
    </lineage>
</organism>
<sequence length="356" mass="37808">MRSVAWRPLLVMIACGVCGYIFEVAAASSQAASARAYVSNEDGESVSVLDTQSATNIATIDVGKRPRGLKLSRDGSRLFVAVSGLPKCPPTVPDEECAKLERDLKADGIAIVDTSSHKVVKVLAAGSDPEQFAMSNDGKRLFVANEDTGTLSVVDVAAGKVIERIKVGLEPEGVALTPNGRWVLVTNESDNSVSVVDTTTLKVTKTVPVGKRPRDMAFTPDGNTAYVSGEMDASLYRMSVTGDAPVQRLLQLREEARPMAVILDPPRNRLYLSTGRGGTVAVVDMKGAPQEAKLIKEIPVGKRPWGMALSADGHYLYTANGPSNDVSVVDTKTLTEVKRIPVGKSPWGIVLGPAPP</sequence>